<evidence type="ECO:0000256" key="6">
    <source>
        <dbReference type="ARBA" id="ARBA00070406"/>
    </source>
</evidence>
<dbReference type="InterPro" id="IPR029016">
    <property type="entry name" value="GAF-like_dom_sf"/>
</dbReference>
<dbReference type="Proteomes" id="UP000451860">
    <property type="component" value="Unassembled WGS sequence"/>
</dbReference>
<evidence type="ECO:0000256" key="4">
    <source>
        <dbReference type="ARBA" id="ARBA00023163"/>
    </source>
</evidence>
<dbReference type="InterPro" id="IPR036388">
    <property type="entry name" value="WH-like_DNA-bd_sf"/>
</dbReference>
<accession>A0A7J5UNI3</accession>
<feature type="domain" description="HTH iclR-type" evidence="7">
    <location>
        <begin position="6"/>
        <end position="68"/>
    </location>
</feature>
<dbReference type="FunFam" id="1.10.10.10:FF:000056">
    <property type="entry name" value="IclR family transcriptional regulator"/>
    <property type="match status" value="1"/>
</dbReference>
<feature type="domain" description="IclR-ED" evidence="8">
    <location>
        <begin position="69"/>
        <end position="251"/>
    </location>
</feature>
<dbReference type="Gene3D" id="3.30.450.40">
    <property type="match status" value="1"/>
</dbReference>
<dbReference type="InterPro" id="IPR036390">
    <property type="entry name" value="WH_DNA-bd_sf"/>
</dbReference>
<dbReference type="RefSeq" id="WP_152202041.1">
    <property type="nucleotide sequence ID" value="NZ_VUKF01000010.1"/>
</dbReference>
<dbReference type="Pfam" id="PF01614">
    <property type="entry name" value="IclR_C"/>
    <property type="match status" value="1"/>
</dbReference>
<dbReference type="SUPFAM" id="SSF55781">
    <property type="entry name" value="GAF domain-like"/>
    <property type="match status" value="1"/>
</dbReference>
<dbReference type="PANTHER" id="PTHR30136">
    <property type="entry name" value="HELIX-TURN-HELIX TRANSCRIPTIONAL REGULATOR, ICLR FAMILY"/>
    <property type="match status" value="1"/>
</dbReference>
<dbReference type="Pfam" id="PF09339">
    <property type="entry name" value="HTH_IclR"/>
    <property type="match status" value="1"/>
</dbReference>
<evidence type="ECO:0000256" key="5">
    <source>
        <dbReference type="ARBA" id="ARBA00058938"/>
    </source>
</evidence>
<comment type="function">
    <text evidence="5">May be an activator protein for the gylABX operon.</text>
</comment>
<dbReference type="GO" id="GO:0045892">
    <property type="term" value="P:negative regulation of DNA-templated transcription"/>
    <property type="evidence" value="ECO:0007669"/>
    <property type="project" value="TreeGrafter"/>
</dbReference>
<evidence type="ECO:0000313" key="9">
    <source>
        <dbReference type="EMBL" id="KAE8763945.1"/>
    </source>
</evidence>
<sequence>MSDSSSGTVGKAFRVLTAVGEHPDGATAADVARDVGYPFSTAYRLLSTLVRENFLAYDPRDKRYRLGLRIFQLGQRASSSHGFDGMAAPVLRGLTAGTEESSLLCVLDGDRFLTVNKVDGPQFRTTTDPGERGLLHTSAMGKALLAFAPDDTREHLLATLALEARTERSITDRAALRREIDAVREQGWAGQDEEHDVGMVALAVPVRTAAGDLVAAVALAAPVFRHSMTTLLTLLPQLRDAAEELGARLPMHR</sequence>
<dbReference type="Gene3D" id="1.10.10.10">
    <property type="entry name" value="Winged helix-like DNA-binding domain superfamily/Winged helix DNA-binding domain"/>
    <property type="match status" value="1"/>
</dbReference>
<dbReference type="PROSITE" id="PS51078">
    <property type="entry name" value="ICLR_ED"/>
    <property type="match status" value="1"/>
</dbReference>
<comment type="caution">
    <text evidence="9">The sequence shown here is derived from an EMBL/GenBank/DDBJ whole genome shotgun (WGS) entry which is preliminary data.</text>
</comment>
<evidence type="ECO:0000256" key="3">
    <source>
        <dbReference type="ARBA" id="ARBA00023125"/>
    </source>
</evidence>
<dbReference type="InterPro" id="IPR014757">
    <property type="entry name" value="Tscrpt_reg_IclR_C"/>
</dbReference>
<evidence type="ECO:0000259" key="8">
    <source>
        <dbReference type="PROSITE" id="PS51078"/>
    </source>
</evidence>
<reference evidence="9 10" key="1">
    <citation type="submission" date="2019-10" db="EMBL/GenBank/DDBJ databases">
        <title>Georgenia wutianyii sp. nov. and Georgenia yuyongxinii sp. nov. isolated from plateau pika (Ochotona curzoniae) in the Qinghai-Tibet plateau of China.</title>
        <authorList>
            <person name="Tian Z."/>
        </authorList>
    </citation>
    <scope>NUCLEOTIDE SEQUENCE [LARGE SCALE GENOMIC DNA]</scope>
    <source>
        <strain evidence="9 10">DSM 21501</strain>
    </source>
</reference>
<name>A0A7J5UNI3_9MICO</name>
<dbReference type="GO" id="GO:0006071">
    <property type="term" value="P:glycerol metabolic process"/>
    <property type="evidence" value="ECO:0007669"/>
    <property type="project" value="UniProtKB-KW"/>
</dbReference>
<dbReference type="EMBL" id="WHJE01000049">
    <property type="protein sequence ID" value="KAE8763945.1"/>
    <property type="molecule type" value="Genomic_DNA"/>
</dbReference>
<dbReference type="PROSITE" id="PS51077">
    <property type="entry name" value="HTH_ICLR"/>
    <property type="match status" value="1"/>
</dbReference>
<organism evidence="9 10">
    <name type="scientific">Georgenia thermotolerans</name>
    <dbReference type="NCBI Taxonomy" id="527326"/>
    <lineage>
        <taxon>Bacteria</taxon>
        <taxon>Bacillati</taxon>
        <taxon>Actinomycetota</taxon>
        <taxon>Actinomycetes</taxon>
        <taxon>Micrococcales</taxon>
        <taxon>Bogoriellaceae</taxon>
        <taxon>Georgenia</taxon>
    </lineage>
</organism>
<evidence type="ECO:0000259" key="7">
    <source>
        <dbReference type="PROSITE" id="PS51077"/>
    </source>
</evidence>
<keyword evidence="3" id="KW-0238">DNA-binding</keyword>
<proteinExistence type="predicted"/>
<evidence type="ECO:0000256" key="2">
    <source>
        <dbReference type="ARBA" id="ARBA00023015"/>
    </source>
</evidence>
<dbReference type="GO" id="GO:0003700">
    <property type="term" value="F:DNA-binding transcription factor activity"/>
    <property type="evidence" value="ECO:0007669"/>
    <property type="project" value="TreeGrafter"/>
</dbReference>
<dbReference type="InterPro" id="IPR050707">
    <property type="entry name" value="HTH_MetabolicPath_Reg"/>
</dbReference>
<keyword evidence="4" id="KW-0804">Transcription</keyword>
<dbReference type="OrthoDB" id="4068713at2"/>
<dbReference type="SUPFAM" id="SSF46785">
    <property type="entry name" value="Winged helix' DNA-binding domain"/>
    <property type="match status" value="1"/>
</dbReference>
<dbReference type="InterPro" id="IPR005471">
    <property type="entry name" value="Tscrpt_reg_IclR_N"/>
</dbReference>
<dbReference type="GO" id="GO:0003677">
    <property type="term" value="F:DNA binding"/>
    <property type="evidence" value="ECO:0007669"/>
    <property type="project" value="UniProtKB-KW"/>
</dbReference>
<keyword evidence="1" id="KW-0319">Glycerol metabolism</keyword>
<protein>
    <recommendedName>
        <fullName evidence="6">Glycerol operon regulatory protein</fullName>
    </recommendedName>
</protein>
<evidence type="ECO:0000256" key="1">
    <source>
        <dbReference type="ARBA" id="ARBA00022798"/>
    </source>
</evidence>
<dbReference type="AlphaFoldDB" id="A0A7J5UNI3"/>
<dbReference type="PANTHER" id="PTHR30136:SF24">
    <property type="entry name" value="HTH-TYPE TRANSCRIPTIONAL REPRESSOR ALLR"/>
    <property type="match status" value="1"/>
</dbReference>
<keyword evidence="2" id="KW-0805">Transcription regulation</keyword>
<gene>
    <name evidence="9" type="ORF">GB883_11595</name>
</gene>
<keyword evidence="10" id="KW-1185">Reference proteome</keyword>
<dbReference type="SMART" id="SM00346">
    <property type="entry name" value="HTH_ICLR"/>
    <property type="match status" value="1"/>
</dbReference>
<evidence type="ECO:0000313" key="10">
    <source>
        <dbReference type="Proteomes" id="UP000451860"/>
    </source>
</evidence>